<dbReference type="Pfam" id="PF09922">
    <property type="entry name" value="LiaF-like_C"/>
    <property type="match status" value="1"/>
</dbReference>
<dbReference type="EMBL" id="SRHY01000005">
    <property type="protein sequence ID" value="TFJ93659.1"/>
    <property type="molecule type" value="Genomic_DNA"/>
</dbReference>
<feature type="domain" description="LiaF transmembrane" evidence="3">
    <location>
        <begin position="9"/>
        <end position="110"/>
    </location>
</feature>
<dbReference type="InterPro" id="IPR024425">
    <property type="entry name" value="LiaF-like_C"/>
</dbReference>
<evidence type="ECO:0000313" key="4">
    <source>
        <dbReference type="EMBL" id="TFJ93659.1"/>
    </source>
</evidence>
<comment type="caution">
    <text evidence="4">The sequence shown here is derived from an EMBL/GenBank/DDBJ whole genome shotgun (WGS) entry which is preliminary data.</text>
</comment>
<dbReference type="OrthoDB" id="1953204at2"/>
<evidence type="ECO:0000313" key="5">
    <source>
        <dbReference type="Proteomes" id="UP000298484"/>
    </source>
</evidence>
<gene>
    <name evidence="4" type="ORF">E4U82_06130</name>
</gene>
<evidence type="ECO:0008006" key="6">
    <source>
        <dbReference type="Google" id="ProtNLM"/>
    </source>
</evidence>
<evidence type="ECO:0000256" key="1">
    <source>
        <dbReference type="SAM" id="Phobius"/>
    </source>
</evidence>
<feature type="transmembrane region" description="Helical" evidence="1">
    <location>
        <begin position="64"/>
        <end position="88"/>
    </location>
</feature>
<feature type="transmembrane region" description="Helical" evidence="1">
    <location>
        <begin position="34"/>
        <end position="52"/>
    </location>
</feature>
<keyword evidence="1" id="KW-0472">Membrane</keyword>
<feature type="transmembrane region" description="Helical" evidence="1">
    <location>
        <begin position="7"/>
        <end position="28"/>
    </location>
</feature>
<dbReference type="Proteomes" id="UP000298484">
    <property type="component" value="Unassembled WGS sequence"/>
</dbReference>
<feature type="domain" description="Cell wall-active antibiotics response LiaF-like C-terminal" evidence="2">
    <location>
        <begin position="137"/>
        <end position="248"/>
    </location>
</feature>
<keyword evidence="1" id="KW-1133">Transmembrane helix</keyword>
<dbReference type="InterPro" id="IPR054331">
    <property type="entry name" value="LiaF_TM"/>
</dbReference>
<dbReference type="NCBIfam" id="NF040535">
    <property type="entry name" value="LiaF_C_term"/>
    <property type="match status" value="1"/>
</dbReference>
<sequence>MGRFMQYVVAIIFISIGATLVLGNIGVIDVNVNNAWLYIYPILLIIIGVKWMTNRIRHRGGSWVFGSFFFIFGALLLIDRFDIITFHFGDVFKLWPLLIIYIGFSFIGSTRGYKRTIKHHQRKYKRKNFGVFDFLSVGEEEYNQPNWKVEPMNLRNMAGDFYLDFSKAFIPEEEIPITINSLAADVHIIVPENVTFRAEASVKAGDIDIIGQQKDGVSQFITYETPDYEQAVQKLDLLIKLQAGSIKVVKV</sequence>
<organism evidence="4 5">
    <name type="scientific">Lentibacillus salicampi</name>
    <dbReference type="NCBI Taxonomy" id="175306"/>
    <lineage>
        <taxon>Bacteria</taxon>
        <taxon>Bacillati</taxon>
        <taxon>Bacillota</taxon>
        <taxon>Bacilli</taxon>
        <taxon>Bacillales</taxon>
        <taxon>Bacillaceae</taxon>
        <taxon>Lentibacillus</taxon>
    </lineage>
</organism>
<dbReference type="InterPro" id="IPR047793">
    <property type="entry name" value="LiaF_C"/>
</dbReference>
<feature type="transmembrane region" description="Helical" evidence="1">
    <location>
        <begin position="94"/>
        <end position="113"/>
    </location>
</feature>
<proteinExistence type="predicted"/>
<evidence type="ECO:0000259" key="2">
    <source>
        <dbReference type="Pfam" id="PF09922"/>
    </source>
</evidence>
<dbReference type="InterPro" id="IPR016975">
    <property type="entry name" value="Cell_wall_LiaF"/>
</dbReference>
<protein>
    <recommendedName>
        <fullName evidence="6">Cell wall-active antibiotics response LiaF-like C-terminal domain-containing protein</fullName>
    </recommendedName>
</protein>
<dbReference type="AlphaFoldDB" id="A0A4Y9ACQ2"/>
<accession>A0A4Y9ACQ2</accession>
<dbReference type="Pfam" id="PF22570">
    <property type="entry name" value="LiaF-TM"/>
    <property type="match status" value="1"/>
</dbReference>
<keyword evidence="1" id="KW-0812">Transmembrane</keyword>
<reference evidence="4 5" key="1">
    <citation type="submission" date="2019-03" db="EMBL/GenBank/DDBJ databases">
        <title>Genome sequence of Lentibacillus salicampi ATCC BAA-719.</title>
        <authorList>
            <person name="Maclea K.S."/>
            <person name="Simoes Junior M."/>
        </authorList>
    </citation>
    <scope>NUCLEOTIDE SEQUENCE [LARGE SCALE GENOMIC DNA]</scope>
    <source>
        <strain evidence="4 5">ATCC BAA-719</strain>
    </source>
</reference>
<dbReference type="PIRSF" id="PIRSF031509">
    <property type="entry name" value="Cell_wall_LiaF/YvqF"/>
    <property type="match status" value="1"/>
</dbReference>
<evidence type="ECO:0000259" key="3">
    <source>
        <dbReference type="Pfam" id="PF22570"/>
    </source>
</evidence>
<dbReference type="GO" id="GO:0016020">
    <property type="term" value="C:membrane"/>
    <property type="evidence" value="ECO:0007669"/>
    <property type="project" value="InterPro"/>
</dbReference>
<name>A0A4Y9ACQ2_9BACI</name>
<keyword evidence="5" id="KW-1185">Reference proteome</keyword>